<keyword evidence="8 16" id="KW-0418">Kinase</keyword>
<reference evidence="16 17" key="1">
    <citation type="submission" date="2020-08" db="EMBL/GenBank/DDBJ databases">
        <title>Genomic Encyclopedia of Type Strains, Phase III (KMG-III): the genomes of soil and plant-associated and newly described type strains.</title>
        <authorList>
            <person name="Whitman W."/>
        </authorList>
    </citation>
    <scope>NUCLEOTIDE SEQUENCE [LARGE SCALE GENOMIC DNA]</scope>
    <source>
        <strain evidence="16 17">CECT 8897</strain>
    </source>
</reference>
<evidence type="ECO:0000256" key="5">
    <source>
        <dbReference type="ARBA" id="ARBA00022679"/>
    </source>
</evidence>
<evidence type="ECO:0000313" key="16">
    <source>
        <dbReference type="EMBL" id="MBB3121796.1"/>
    </source>
</evidence>
<dbReference type="GO" id="GO:0005524">
    <property type="term" value="F:ATP binding"/>
    <property type="evidence" value="ECO:0007669"/>
    <property type="project" value="UniProtKB-KW"/>
</dbReference>
<evidence type="ECO:0000259" key="14">
    <source>
        <dbReference type="PROSITE" id="PS50109"/>
    </source>
</evidence>
<evidence type="ECO:0000256" key="12">
    <source>
        <dbReference type="ARBA" id="ARBA00023136"/>
    </source>
</evidence>
<dbReference type="CDD" id="cd00082">
    <property type="entry name" value="HisKA"/>
    <property type="match status" value="1"/>
</dbReference>
<feature type="domain" description="HAMP" evidence="15">
    <location>
        <begin position="186"/>
        <end position="238"/>
    </location>
</feature>
<feature type="transmembrane region" description="Helical" evidence="13">
    <location>
        <begin position="166"/>
        <end position="185"/>
    </location>
</feature>
<dbReference type="EMBL" id="JACHXD010000020">
    <property type="protein sequence ID" value="MBB3121796.1"/>
    <property type="molecule type" value="Genomic_DNA"/>
</dbReference>
<dbReference type="InterPro" id="IPR003661">
    <property type="entry name" value="HisK_dim/P_dom"/>
</dbReference>
<name>A0A7W5BF85_9BURK</name>
<evidence type="ECO:0000256" key="13">
    <source>
        <dbReference type="SAM" id="Phobius"/>
    </source>
</evidence>
<keyword evidence="7" id="KW-0547">Nucleotide-binding</keyword>
<dbReference type="RefSeq" id="WP_183443489.1">
    <property type="nucleotide sequence ID" value="NZ_JACHXD010000020.1"/>
</dbReference>
<dbReference type="InterPro" id="IPR003594">
    <property type="entry name" value="HATPase_dom"/>
</dbReference>
<feature type="domain" description="Histidine kinase" evidence="14">
    <location>
        <begin position="246"/>
        <end position="460"/>
    </location>
</feature>
<protein>
    <recommendedName>
        <fullName evidence="3">histidine kinase</fullName>
        <ecNumber evidence="3">2.7.13.3</ecNumber>
    </recommendedName>
</protein>
<dbReference type="AlphaFoldDB" id="A0A7W5BF85"/>
<dbReference type="Gene3D" id="1.10.287.130">
    <property type="match status" value="1"/>
</dbReference>
<dbReference type="Pfam" id="PF00512">
    <property type="entry name" value="HisKA"/>
    <property type="match status" value="1"/>
</dbReference>
<dbReference type="SMART" id="SM00387">
    <property type="entry name" value="HATPase_c"/>
    <property type="match status" value="1"/>
</dbReference>
<dbReference type="InterPro" id="IPR004358">
    <property type="entry name" value="Sig_transdc_His_kin-like_C"/>
</dbReference>
<dbReference type="InterPro" id="IPR005467">
    <property type="entry name" value="His_kinase_dom"/>
</dbReference>
<evidence type="ECO:0000256" key="7">
    <source>
        <dbReference type="ARBA" id="ARBA00022741"/>
    </source>
</evidence>
<gene>
    <name evidence="16" type="ORF">FHS03_004888</name>
</gene>
<evidence type="ECO:0000313" key="17">
    <source>
        <dbReference type="Proteomes" id="UP000541535"/>
    </source>
</evidence>
<keyword evidence="12 13" id="KW-0472">Membrane</keyword>
<keyword evidence="9" id="KW-0067">ATP-binding</keyword>
<evidence type="ECO:0000256" key="1">
    <source>
        <dbReference type="ARBA" id="ARBA00000085"/>
    </source>
</evidence>
<dbReference type="InterPro" id="IPR036097">
    <property type="entry name" value="HisK_dim/P_sf"/>
</dbReference>
<comment type="caution">
    <text evidence="16">The sequence shown here is derived from an EMBL/GenBank/DDBJ whole genome shotgun (WGS) entry which is preliminary data.</text>
</comment>
<keyword evidence="11" id="KW-0902">Two-component regulatory system</keyword>
<keyword evidence="6 13" id="KW-0812">Transmembrane</keyword>
<keyword evidence="10 13" id="KW-1133">Transmembrane helix</keyword>
<comment type="subcellular location">
    <subcellularLocation>
        <location evidence="2">Membrane</location>
        <topology evidence="2">Multi-pass membrane protein</topology>
    </subcellularLocation>
</comment>
<evidence type="ECO:0000256" key="9">
    <source>
        <dbReference type="ARBA" id="ARBA00022840"/>
    </source>
</evidence>
<dbReference type="EC" id="2.7.13.3" evidence="3"/>
<evidence type="ECO:0000256" key="6">
    <source>
        <dbReference type="ARBA" id="ARBA00022692"/>
    </source>
</evidence>
<evidence type="ECO:0000256" key="2">
    <source>
        <dbReference type="ARBA" id="ARBA00004141"/>
    </source>
</evidence>
<dbReference type="PROSITE" id="PS50885">
    <property type="entry name" value="HAMP"/>
    <property type="match status" value="1"/>
</dbReference>
<dbReference type="GO" id="GO:0000155">
    <property type="term" value="F:phosphorelay sensor kinase activity"/>
    <property type="evidence" value="ECO:0007669"/>
    <property type="project" value="InterPro"/>
</dbReference>
<sequence length="460" mass="50653">MTLSMPMFGRRTLVRRVMLALLAAFCLVWIVLLARDFINETDSARFDERVLTLGNRLSGMLAKAKNDDEARAIIATTSTLVNASYREHNVPGIMLMQLYGADGAPLYRSPESGATRLGQAGRQLSDVMVDGQPFRLYQQQAGGRTLRLGAQIIQRNWILQRMGIDLAISMLIALPLVVLPLWLAVRRGLRPLQQLSDQITAKGLHDLEPLTAVPEYEEIKPLAAALDTLLTRLRHKIAREARFVQDAAHELRTPMAVISAQAHVLALAPDARQRAEAEQQLDQAVARSSHLVQQLLEMALFERELEQHAPLEKLDAAQLAQQAIADVAPAAMRRDIELSLEAPDTLLHALDRHAFLSILHNLLHNAVHYIQEGGQVRVELLRLAADGPLMLAVTDNGPGIAPAEQALVFERFYRCAGQNMPGSGLGLSIVQQAAMRLRGTVQLTTTPQSGGCRFVIEIPA</sequence>
<keyword evidence="5" id="KW-0808">Transferase</keyword>
<dbReference type="SMART" id="SM00388">
    <property type="entry name" value="HisKA"/>
    <property type="match status" value="1"/>
</dbReference>
<dbReference type="CDD" id="cd00075">
    <property type="entry name" value="HATPase"/>
    <property type="match status" value="1"/>
</dbReference>
<dbReference type="PANTHER" id="PTHR45436:SF14">
    <property type="entry name" value="SENSOR PROTEIN QSEC"/>
    <property type="match status" value="1"/>
</dbReference>
<keyword evidence="17" id="KW-1185">Reference proteome</keyword>
<evidence type="ECO:0000256" key="11">
    <source>
        <dbReference type="ARBA" id="ARBA00023012"/>
    </source>
</evidence>
<dbReference type="Proteomes" id="UP000541535">
    <property type="component" value="Unassembled WGS sequence"/>
</dbReference>
<evidence type="ECO:0000256" key="10">
    <source>
        <dbReference type="ARBA" id="ARBA00022989"/>
    </source>
</evidence>
<evidence type="ECO:0000256" key="4">
    <source>
        <dbReference type="ARBA" id="ARBA00022553"/>
    </source>
</evidence>
<evidence type="ECO:0000256" key="8">
    <source>
        <dbReference type="ARBA" id="ARBA00022777"/>
    </source>
</evidence>
<proteinExistence type="predicted"/>
<accession>A0A7W5BF85</accession>
<dbReference type="InterPro" id="IPR036890">
    <property type="entry name" value="HATPase_C_sf"/>
</dbReference>
<evidence type="ECO:0000259" key="15">
    <source>
        <dbReference type="PROSITE" id="PS50885"/>
    </source>
</evidence>
<dbReference type="Pfam" id="PF02518">
    <property type="entry name" value="HATPase_c"/>
    <property type="match status" value="1"/>
</dbReference>
<organism evidence="16 17">
    <name type="scientific">Pseudoduganella violacea</name>
    <dbReference type="NCBI Taxonomy" id="1715466"/>
    <lineage>
        <taxon>Bacteria</taxon>
        <taxon>Pseudomonadati</taxon>
        <taxon>Pseudomonadota</taxon>
        <taxon>Betaproteobacteria</taxon>
        <taxon>Burkholderiales</taxon>
        <taxon>Oxalobacteraceae</taxon>
        <taxon>Telluria group</taxon>
        <taxon>Pseudoduganella</taxon>
    </lineage>
</organism>
<dbReference type="SUPFAM" id="SSF55874">
    <property type="entry name" value="ATPase domain of HSP90 chaperone/DNA topoisomerase II/histidine kinase"/>
    <property type="match status" value="1"/>
</dbReference>
<dbReference type="InterPro" id="IPR050428">
    <property type="entry name" value="TCS_sensor_his_kinase"/>
</dbReference>
<dbReference type="Gene3D" id="3.30.565.10">
    <property type="entry name" value="Histidine kinase-like ATPase, C-terminal domain"/>
    <property type="match status" value="1"/>
</dbReference>
<dbReference type="PRINTS" id="PR00344">
    <property type="entry name" value="BCTRLSENSOR"/>
</dbReference>
<dbReference type="GO" id="GO:0005886">
    <property type="term" value="C:plasma membrane"/>
    <property type="evidence" value="ECO:0007669"/>
    <property type="project" value="TreeGrafter"/>
</dbReference>
<comment type="catalytic activity">
    <reaction evidence="1">
        <text>ATP + protein L-histidine = ADP + protein N-phospho-L-histidine.</text>
        <dbReference type="EC" id="2.7.13.3"/>
    </reaction>
</comment>
<dbReference type="InterPro" id="IPR003660">
    <property type="entry name" value="HAMP_dom"/>
</dbReference>
<dbReference type="PROSITE" id="PS50109">
    <property type="entry name" value="HIS_KIN"/>
    <property type="match status" value="1"/>
</dbReference>
<evidence type="ECO:0000256" key="3">
    <source>
        <dbReference type="ARBA" id="ARBA00012438"/>
    </source>
</evidence>
<dbReference type="SUPFAM" id="SSF47384">
    <property type="entry name" value="Homodimeric domain of signal transducing histidine kinase"/>
    <property type="match status" value="1"/>
</dbReference>
<dbReference type="PANTHER" id="PTHR45436">
    <property type="entry name" value="SENSOR HISTIDINE KINASE YKOH"/>
    <property type="match status" value="1"/>
</dbReference>
<keyword evidence="4" id="KW-0597">Phosphoprotein</keyword>